<dbReference type="CDD" id="cd09606">
    <property type="entry name" value="M3B_PepF"/>
    <property type="match status" value="1"/>
</dbReference>
<evidence type="ECO:0000256" key="4">
    <source>
        <dbReference type="ARBA" id="ARBA00022833"/>
    </source>
</evidence>
<dbReference type="GO" id="GO:0046872">
    <property type="term" value="F:metal ion binding"/>
    <property type="evidence" value="ECO:0007669"/>
    <property type="project" value="UniProtKB-UniRule"/>
</dbReference>
<evidence type="ECO:0000256" key="1">
    <source>
        <dbReference type="ARBA" id="ARBA00022670"/>
    </source>
</evidence>
<reference evidence="8 9" key="1">
    <citation type="submission" date="2014-06" db="EMBL/GenBank/DDBJ databases">
        <title>Draft genome sequence of Paenibacillus sp. MSt1.</title>
        <authorList>
            <person name="Aw Y.K."/>
            <person name="Ong K.S."/>
            <person name="Gan H.M."/>
            <person name="Lee S.M."/>
        </authorList>
    </citation>
    <scope>NUCLEOTIDE SEQUENCE [LARGE SCALE GENOMIC DNA]</scope>
    <source>
        <strain evidence="8 9">MSt1</strain>
    </source>
</reference>
<dbReference type="GO" id="GO:0006508">
    <property type="term" value="P:proteolysis"/>
    <property type="evidence" value="ECO:0007669"/>
    <property type="project" value="UniProtKB-KW"/>
</dbReference>
<evidence type="ECO:0000256" key="6">
    <source>
        <dbReference type="RuleBase" id="RU003435"/>
    </source>
</evidence>
<dbReference type="PANTHER" id="PTHR11804">
    <property type="entry name" value="PROTEASE M3 THIMET OLIGOPEPTIDASE-RELATED"/>
    <property type="match status" value="1"/>
</dbReference>
<dbReference type="Pfam" id="PF01432">
    <property type="entry name" value="Peptidase_M3"/>
    <property type="match status" value="1"/>
</dbReference>
<dbReference type="NCBIfam" id="TIGR02289">
    <property type="entry name" value="M3_not_pepF"/>
    <property type="match status" value="1"/>
</dbReference>
<feature type="domain" description="Peptidase M3A/M3B catalytic" evidence="7">
    <location>
        <begin position="176"/>
        <end position="553"/>
    </location>
</feature>
<dbReference type="InterPro" id="IPR001567">
    <property type="entry name" value="Pept_M3A_M3B_dom"/>
</dbReference>
<dbReference type="InterPro" id="IPR045090">
    <property type="entry name" value="Pept_M3A_M3B"/>
</dbReference>
<dbReference type="Proteomes" id="UP000028123">
    <property type="component" value="Unassembled WGS sequence"/>
</dbReference>
<dbReference type="GO" id="GO:0004222">
    <property type="term" value="F:metalloendopeptidase activity"/>
    <property type="evidence" value="ECO:0007669"/>
    <property type="project" value="InterPro"/>
</dbReference>
<dbReference type="MEROPS" id="M03.010"/>
<keyword evidence="5 6" id="KW-0482">Metalloprotease</keyword>
<accession>A0A081NX51</accession>
<evidence type="ECO:0000256" key="5">
    <source>
        <dbReference type="ARBA" id="ARBA00023049"/>
    </source>
</evidence>
<keyword evidence="1 6" id="KW-0645">Protease</keyword>
<dbReference type="PANTHER" id="PTHR11804:SF28">
    <property type="entry name" value="OLIGOENDOPEPTIDASE F"/>
    <property type="match status" value="1"/>
</dbReference>
<keyword evidence="9" id="KW-1185">Reference proteome</keyword>
<evidence type="ECO:0000256" key="3">
    <source>
        <dbReference type="ARBA" id="ARBA00022801"/>
    </source>
</evidence>
<comment type="cofactor">
    <cofactor evidence="6">
        <name>Zn(2+)</name>
        <dbReference type="ChEBI" id="CHEBI:29105"/>
    </cofactor>
    <text evidence="6">Binds 1 zinc ion.</text>
</comment>
<evidence type="ECO:0000256" key="2">
    <source>
        <dbReference type="ARBA" id="ARBA00022723"/>
    </source>
</evidence>
<dbReference type="InterPro" id="IPR011976">
    <property type="entry name" value="Pept_M3B_oligopep-rel"/>
</dbReference>
<keyword evidence="2 6" id="KW-0479">Metal-binding</keyword>
<name>A0A081NX51_9BACL</name>
<sequence length="573" mass="66836">MERDEAIMTRKFEDFVYERPDMDQLTEQMNESLQQFSEAGSPEEQQALLTRMNELRSHFESMAAIARIRYTIDTNDSFYKEEQDFFDQQTPVYQGFLSKYYAALAESPYRAALEEQWGQQLFRIAERTVKTFSPEVIDELRQENKLVSDYIKLTASASISFDGRELNLAQLTPYTLSTDRETRKRALDAGYAFFAEHETTLDEIYDSLVQVRTSIARKLGYPNFVQLGYDRLKRSDYDAADVAVFREQVRKHLVPLASRIREQQRHMLGLDRLTYYDAKYRFPKGNPTPKGDADWIVDNAKRMYAELSPETDAFFRMMTDRGLMDLVSKTGKAVGGYCSYIKAEQVPFIFSNFNGTSGDVDVLTHEAGHAFQKYMSRHHEVPEYVHPTLEACEIHSMSMEFFAWPWMELFFREDTDKYKYEHLSAAILFIPYGTAVDEFQHFVYEHPEATPAERKAKWRELESVYRPDLALEENDLLNRGGYWYQQRHIFRTPFYYIDYTLAQICALQFWSRAQSDSKRAWDDYVRLCREGGSRSFSELVEVAGLLSPFAEGTVESVIGDIGAWLEKADIRAF</sequence>
<comment type="similarity">
    <text evidence="6">Belongs to the peptidase M3 family.</text>
</comment>
<evidence type="ECO:0000259" key="7">
    <source>
        <dbReference type="Pfam" id="PF01432"/>
    </source>
</evidence>
<comment type="caution">
    <text evidence="8">The sequence shown here is derived from an EMBL/GenBank/DDBJ whole genome shotgun (WGS) entry which is preliminary data.</text>
</comment>
<proteinExistence type="inferred from homology"/>
<dbReference type="Gene3D" id="1.10.1370.30">
    <property type="match status" value="1"/>
</dbReference>
<keyword evidence="3 6" id="KW-0378">Hydrolase</keyword>
<dbReference type="SUPFAM" id="SSF55486">
    <property type="entry name" value="Metalloproteases ('zincins'), catalytic domain"/>
    <property type="match status" value="1"/>
</dbReference>
<dbReference type="eggNOG" id="COG1164">
    <property type="taxonomic scope" value="Bacteria"/>
</dbReference>
<dbReference type="EMBL" id="JNVM01000028">
    <property type="protein sequence ID" value="KEQ23024.1"/>
    <property type="molecule type" value="Genomic_DNA"/>
</dbReference>
<evidence type="ECO:0000313" key="9">
    <source>
        <dbReference type="Proteomes" id="UP000028123"/>
    </source>
</evidence>
<dbReference type="AlphaFoldDB" id="A0A081NX51"/>
<evidence type="ECO:0000313" key="8">
    <source>
        <dbReference type="EMBL" id="KEQ23024.1"/>
    </source>
</evidence>
<organism evidence="8 9">
    <name type="scientific">Paenibacillus tyrfis</name>
    <dbReference type="NCBI Taxonomy" id="1501230"/>
    <lineage>
        <taxon>Bacteria</taxon>
        <taxon>Bacillati</taxon>
        <taxon>Bacillota</taxon>
        <taxon>Bacilli</taxon>
        <taxon>Bacillales</taxon>
        <taxon>Paenibacillaceae</taxon>
        <taxon>Paenibacillus</taxon>
    </lineage>
</organism>
<keyword evidence="4 6" id="KW-0862">Zinc</keyword>
<protein>
    <submittedName>
        <fullName evidence="8">Oligoendopeptidase F</fullName>
    </submittedName>
</protein>
<gene>
    <name evidence="8" type="ORF">ET33_19110</name>
</gene>
<dbReference type="GO" id="GO:0006518">
    <property type="term" value="P:peptide metabolic process"/>
    <property type="evidence" value="ECO:0007669"/>
    <property type="project" value="TreeGrafter"/>
</dbReference>